<protein>
    <submittedName>
        <fullName evidence="4">ECF transporter S component</fullName>
    </submittedName>
</protein>
<dbReference type="Gene3D" id="1.10.1760.20">
    <property type="match status" value="1"/>
</dbReference>
<feature type="transmembrane region" description="Helical" evidence="3">
    <location>
        <begin position="101"/>
        <end position="120"/>
    </location>
</feature>
<feature type="transmembrane region" description="Helical" evidence="3">
    <location>
        <begin position="132"/>
        <end position="150"/>
    </location>
</feature>
<dbReference type="Proteomes" id="UP000823618">
    <property type="component" value="Unassembled WGS sequence"/>
</dbReference>
<dbReference type="AlphaFoldDB" id="A0A9D9N7F5"/>
<keyword evidence="2 3" id="KW-1133">Transmembrane helix</keyword>
<proteinExistence type="predicted"/>
<accession>A0A9D9N7F5</accession>
<sequence length="197" mass="21658">MIENITDIYLSKNNREEKKENVEKQVDKKKKTDIYDITVIGLFTALTFLFTMVNIKLPLGQGGLIHLGNIPLFLGAILFGKKAGSMIGGIGMAMFDVLNGWVTWAPFTLVVVGLMGFTMGAITSKKKTYSQVILAILVVLLIKIGGYYITEVILYHNWVAPVISIPGNITQIIVAGIVTLLLLEPAKKIVSIFEETN</sequence>
<comment type="caution">
    <text evidence="4">The sequence shown here is derived from an EMBL/GenBank/DDBJ whole genome shotgun (WGS) entry which is preliminary data.</text>
</comment>
<evidence type="ECO:0000313" key="5">
    <source>
        <dbReference type="Proteomes" id="UP000823618"/>
    </source>
</evidence>
<dbReference type="EMBL" id="JADIML010000111">
    <property type="protein sequence ID" value="MBO8463069.1"/>
    <property type="molecule type" value="Genomic_DNA"/>
</dbReference>
<name>A0A9D9N7F5_9FIRM</name>
<feature type="transmembrane region" description="Helical" evidence="3">
    <location>
        <begin position="67"/>
        <end position="95"/>
    </location>
</feature>
<feature type="transmembrane region" description="Helical" evidence="3">
    <location>
        <begin position="34"/>
        <end position="55"/>
    </location>
</feature>
<evidence type="ECO:0000256" key="3">
    <source>
        <dbReference type="SAM" id="Phobius"/>
    </source>
</evidence>
<dbReference type="Pfam" id="PF07155">
    <property type="entry name" value="ECF-ribofla_trS"/>
    <property type="match status" value="1"/>
</dbReference>
<reference evidence="4" key="1">
    <citation type="submission" date="2020-10" db="EMBL/GenBank/DDBJ databases">
        <authorList>
            <person name="Gilroy R."/>
        </authorList>
    </citation>
    <scope>NUCLEOTIDE SEQUENCE</scope>
    <source>
        <strain evidence="4">E3-2379</strain>
    </source>
</reference>
<organism evidence="4 5">
    <name type="scientific">Candidatus Scybalomonas excrementavium</name>
    <dbReference type="NCBI Taxonomy" id="2840943"/>
    <lineage>
        <taxon>Bacteria</taxon>
        <taxon>Bacillati</taxon>
        <taxon>Bacillota</taxon>
        <taxon>Clostridia</taxon>
        <taxon>Lachnospirales</taxon>
        <taxon>Lachnospiraceae</taxon>
        <taxon>Lachnospiraceae incertae sedis</taxon>
        <taxon>Candidatus Scybalomonas</taxon>
    </lineage>
</organism>
<keyword evidence="3" id="KW-0472">Membrane</keyword>
<evidence type="ECO:0000256" key="2">
    <source>
        <dbReference type="ARBA" id="ARBA00022989"/>
    </source>
</evidence>
<dbReference type="PANTHER" id="PTHR37815:SF3">
    <property type="entry name" value="UPF0397 PROTEIN SPR0429"/>
    <property type="match status" value="1"/>
</dbReference>
<evidence type="ECO:0000313" key="4">
    <source>
        <dbReference type="EMBL" id="MBO8463069.1"/>
    </source>
</evidence>
<reference evidence="4" key="2">
    <citation type="journal article" date="2021" name="PeerJ">
        <title>Extensive microbial diversity within the chicken gut microbiome revealed by metagenomics and culture.</title>
        <authorList>
            <person name="Gilroy R."/>
            <person name="Ravi A."/>
            <person name="Getino M."/>
            <person name="Pursley I."/>
            <person name="Horton D.L."/>
            <person name="Alikhan N.F."/>
            <person name="Baker D."/>
            <person name="Gharbi K."/>
            <person name="Hall N."/>
            <person name="Watson M."/>
            <person name="Adriaenssens E.M."/>
            <person name="Foster-Nyarko E."/>
            <person name="Jarju S."/>
            <person name="Secka A."/>
            <person name="Antonio M."/>
            <person name="Oren A."/>
            <person name="Chaudhuri R.R."/>
            <person name="La Ragione R."/>
            <person name="Hildebrand F."/>
            <person name="Pallen M.J."/>
        </authorList>
    </citation>
    <scope>NUCLEOTIDE SEQUENCE</scope>
    <source>
        <strain evidence="4">E3-2379</strain>
    </source>
</reference>
<dbReference type="PANTHER" id="PTHR37815">
    <property type="entry name" value="UPF0397 PROTEIN BC_2624-RELATED"/>
    <property type="match status" value="1"/>
</dbReference>
<gene>
    <name evidence="4" type="ORF">IAC13_03975</name>
</gene>
<keyword evidence="1 3" id="KW-0812">Transmembrane</keyword>
<dbReference type="InterPro" id="IPR009825">
    <property type="entry name" value="ECF_substrate-spec-like"/>
</dbReference>
<evidence type="ECO:0000256" key="1">
    <source>
        <dbReference type="ARBA" id="ARBA00022692"/>
    </source>
</evidence>
<dbReference type="GO" id="GO:0016020">
    <property type="term" value="C:membrane"/>
    <property type="evidence" value="ECO:0007669"/>
    <property type="project" value="InterPro"/>
</dbReference>
<feature type="transmembrane region" description="Helical" evidence="3">
    <location>
        <begin position="162"/>
        <end position="183"/>
    </location>
</feature>